<dbReference type="EnsemblMetazoa" id="PPA33598.1">
    <property type="protein sequence ID" value="PPA33598.1"/>
    <property type="gene ID" value="WBGene00271967"/>
</dbReference>
<evidence type="ECO:0000256" key="1">
    <source>
        <dbReference type="SAM" id="Coils"/>
    </source>
</evidence>
<reference evidence="4" key="1">
    <citation type="journal article" date="2008" name="Nat. Genet.">
        <title>The Pristionchus pacificus genome provides a unique perspective on nematode lifestyle and parasitism.</title>
        <authorList>
            <person name="Dieterich C."/>
            <person name="Clifton S.W."/>
            <person name="Schuster L.N."/>
            <person name="Chinwalla A."/>
            <person name="Delehaunty K."/>
            <person name="Dinkelacker I."/>
            <person name="Fulton L."/>
            <person name="Fulton R."/>
            <person name="Godfrey J."/>
            <person name="Minx P."/>
            <person name="Mitreva M."/>
            <person name="Roeseler W."/>
            <person name="Tian H."/>
            <person name="Witte H."/>
            <person name="Yang S.P."/>
            <person name="Wilson R.K."/>
            <person name="Sommer R.J."/>
        </authorList>
    </citation>
    <scope>NUCLEOTIDE SEQUENCE [LARGE SCALE GENOMIC DNA]</scope>
    <source>
        <strain evidence="4">PS312</strain>
    </source>
</reference>
<protein>
    <submittedName>
        <fullName evidence="3">Uncharacterized protein</fullName>
    </submittedName>
</protein>
<dbReference type="AlphaFoldDB" id="A0A2A6B860"/>
<reference evidence="3" key="2">
    <citation type="submission" date="2022-06" db="UniProtKB">
        <authorList>
            <consortium name="EnsemblMetazoa"/>
        </authorList>
    </citation>
    <scope>IDENTIFICATION</scope>
    <source>
        <strain evidence="3">PS312</strain>
    </source>
</reference>
<evidence type="ECO:0000256" key="2">
    <source>
        <dbReference type="SAM" id="MobiDB-lite"/>
    </source>
</evidence>
<sequence length="238" mass="26551">MRTAAPADPLAQDGRKRDADAPPLVKKSKKDDQSGGSGSGMQSQLRLNEESIEKLDDVVDAPFDIWNNAFLHEPTDDDSDRIQASIEASNAEKDKREAAEIEKDKQEKAAAEQNEKIRAVRAAQLAKMKSGGNDQVLLNDVGKVLTAAETKACEDILILTSKIKDKDKRIADLKLEYGDKFKRYADQQKKAADLSRKLVALHKECEETVQRMNSAKSKLDENYKKIADIEEAERHTQD</sequence>
<accession>A0A2A6B860</accession>
<keyword evidence="4" id="KW-1185">Reference proteome</keyword>
<feature type="compositionally biased region" description="Basic and acidic residues" evidence="2">
    <location>
        <begin position="90"/>
        <end position="113"/>
    </location>
</feature>
<proteinExistence type="predicted"/>
<evidence type="ECO:0000313" key="3">
    <source>
        <dbReference type="EnsemblMetazoa" id="PPA33598.1"/>
    </source>
</evidence>
<feature type="region of interest" description="Disordered" evidence="2">
    <location>
        <begin position="72"/>
        <end position="113"/>
    </location>
</feature>
<keyword evidence="1" id="KW-0175">Coiled coil</keyword>
<dbReference type="Proteomes" id="UP000005239">
    <property type="component" value="Unassembled WGS sequence"/>
</dbReference>
<accession>A0A8R1YL54</accession>
<evidence type="ECO:0000313" key="4">
    <source>
        <dbReference type="Proteomes" id="UP000005239"/>
    </source>
</evidence>
<feature type="coiled-coil region" evidence="1">
    <location>
        <begin position="184"/>
        <end position="232"/>
    </location>
</feature>
<feature type="region of interest" description="Disordered" evidence="2">
    <location>
        <begin position="1"/>
        <end position="49"/>
    </location>
</feature>
<organism evidence="3 4">
    <name type="scientific">Pristionchus pacificus</name>
    <name type="common">Parasitic nematode worm</name>
    <dbReference type="NCBI Taxonomy" id="54126"/>
    <lineage>
        <taxon>Eukaryota</taxon>
        <taxon>Metazoa</taxon>
        <taxon>Ecdysozoa</taxon>
        <taxon>Nematoda</taxon>
        <taxon>Chromadorea</taxon>
        <taxon>Rhabditida</taxon>
        <taxon>Rhabditina</taxon>
        <taxon>Diplogasteromorpha</taxon>
        <taxon>Diplogasteroidea</taxon>
        <taxon>Neodiplogasteridae</taxon>
        <taxon>Pristionchus</taxon>
    </lineage>
</organism>
<name>A0A2A6B860_PRIPA</name>
<gene>
    <name evidence="3" type="primary">WBGene00271967</name>
</gene>